<dbReference type="EMBL" id="RJVU01048406">
    <property type="protein sequence ID" value="ROL43476.1"/>
    <property type="molecule type" value="Genomic_DNA"/>
</dbReference>
<comment type="caution">
    <text evidence="2">The sequence shown here is derived from an EMBL/GenBank/DDBJ whole genome shotgun (WGS) entry which is preliminary data.</text>
</comment>
<gene>
    <name evidence="2" type="ORF">DPX16_17297</name>
</gene>
<reference evidence="2 3" key="1">
    <citation type="submission" date="2018-10" db="EMBL/GenBank/DDBJ databases">
        <title>Genome assembly for a Yunnan-Guizhou Plateau 3E fish, Anabarilius grahami (Regan), and its evolutionary and genetic applications.</title>
        <authorList>
            <person name="Jiang W."/>
        </authorList>
    </citation>
    <scope>NUCLEOTIDE SEQUENCE [LARGE SCALE GENOMIC DNA]</scope>
    <source>
        <strain evidence="2">AG-KIZ</strain>
        <tissue evidence="2">Muscle</tissue>
    </source>
</reference>
<organism evidence="2 3">
    <name type="scientific">Anabarilius grahami</name>
    <name type="common">Kanglang fish</name>
    <name type="synonym">Barilius grahami</name>
    <dbReference type="NCBI Taxonomy" id="495550"/>
    <lineage>
        <taxon>Eukaryota</taxon>
        <taxon>Metazoa</taxon>
        <taxon>Chordata</taxon>
        <taxon>Craniata</taxon>
        <taxon>Vertebrata</taxon>
        <taxon>Euteleostomi</taxon>
        <taxon>Actinopterygii</taxon>
        <taxon>Neopterygii</taxon>
        <taxon>Teleostei</taxon>
        <taxon>Ostariophysi</taxon>
        <taxon>Cypriniformes</taxon>
        <taxon>Xenocyprididae</taxon>
        <taxon>Xenocypridinae</taxon>
        <taxon>Xenocypridinae incertae sedis</taxon>
        <taxon>Anabarilius</taxon>
    </lineage>
</organism>
<dbReference type="Proteomes" id="UP000281406">
    <property type="component" value="Unassembled WGS sequence"/>
</dbReference>
<accession>A0A3N0YB68</accession>
<protein>
    <submittedName>
        <fullName evidence="2">Uncharacterized protein</fullName>
    </submittedName>
</protein>
<name>A0A3N0YB68_ANAGA</name>
<keyword evidence="1" id="KW-0472">Membrane</keyword>
<dbReference type="AlphaFoldDB" id="A0A3N0YB68"/>
<proteinExistence type="predicted"/>
<feature type="transmembrane region" description="Helical" evidence="1">
    <location>
        <begin position="27"/>
        <end position="46"/>
    </location>
</feature>
<sequence length="106" mass="12413">MDTHDTYLHLLARTDCNKRQSFKTTSLMNFTQIIFLYQPACFAIGQVITPRFIGMVGILIVFMKSMALKARLLCRNRYSLPLRWFSVQYVLHGNEYSATCFRSEFD</sequence>
<evidence type="ECO:0000256" key="1">
    <source>
        <dbReference type="SAM" id="Phobius"/>
    </source>
</evidence>
<feature type="transmembrane region" description="Helical" evidence="1">
    <location>
        <begin position="52"/>
        <end position="74"/>
    </location>
</feature>
<evidence type="ECO:0000313" key="3">
    <source>
        <dbReference type="Proteomes" id="UP000281406"/>
    </source>
</evidence>
<keyword evidence="1" id="KW-0812">Transmembrane</keyword>
<keyword evidence="1" id="KW-1133">Transmembrane helix</keyword>
<evidence type="ECO:0000313" key="2">
    <source>
        <dbReference type="EMBL" id="ROL43476.1"/>
    </source>
</evidence>
<keyword evidence="3" id="KW-1185">Reference proteome</keyword>